<feature type="region of interest" description="Disordered" evidence="8">
    <location>
        <begin position="893"/>
        <end position="941"/>
    </location>
</feature>
<dbReference type="InterPro" id="IPR036846">
    <property type="entry name" value="GM2-AP_sf"/>
</dbReference>
<dbReference type="GO" id="GO:0030951">
    <property type="term" value="P:establishment or maintenance of microtubule cytoskeleton polarity"/>
    <property type="evidence" value="ECO:0007669"/>
    <property type="project" value="InterPro"/>
</dbReference>
<keyword evidence="2" id="KW-0963">Cytoplasm</keyword>
<dbReference type="GO" id="GO:0061863">
    <property type="term" value="F:microtubule plus end polymerase"/>
    <property type="evidence" value="ECO:0007669"/>
    <property type="project" value="InterPro"/>
</dbReference>
<keyword evidence="4" id="KW-0677">Repeat</keyword>
<evidence type="ECO:0000256" key="9">
    <source>
        <dbReference type="SAM" id="SignalP"/>
    </source>
</evidence>
<dbReference type="Gene3D" id="2.70.220.10">
    <property type="entry name" value="Ganglioside GM2 activator"/>
    <property type="match status" value="1"/>
</dbReference>
<feature type="signal peptide" evidence="9">
    <location>
        <begin position="1"/>
        <end position="21"/>
    </location>
</feature>
<comment type="subcellular location">
    <subcellularLocation>
        <location evidence="1">Cytoplasm</location>
        <location evidence="1">Cytoskeleton</location>
    </subcellularLocation>
</comment>
<feature type="domain" description="TOG" evidence="10">
    <location>
        <begin position="958"/>
        <end position="1187"/>
    </location>
</feature>
<feature type="compositionally biased region" description="Low complexity" evidence="8">
    <location>
        <begin position="1518"/>
        <end position="1531"/>
    </location>
</feature>
<sequence length="2270" mass="250350">MGKRIASLIVAVIILGITTYAQDYTKLHFQDCGSKSADIQKVDITPMPLYNPGPAWFTFIADLKRPIKVVQVSLDILRTVNGIKLPIKCYVVNGQNVGSCSYPDLCNFLKDLLPELLTPEKCPQGLLDIGVDCTCPLNIHPQLLSIVNQPIDLPDATQTAASFLASGNFNMTVTVSESDASAPKPYGCGKVAFTMATSGGGDDNEWQKLPCDEKVQHKAWKARVTGYEECVKLFRTQDSDKSPEFSKYLGLIKKFVLDANENAREKALDAVLAYVEEAQVAGKTVGEVAPGLIAKCLNGRAKMKERAFDILLMYVEIEKQVDIEEELVKGLENKQPKIVQACLELLRKGLSEFGSKVLPIKPFLKQVVPLLEDRDKTVRDEAKLLLVEVYKWIGKQTLMPMIQNVKPIQMQELQTEFDKLDLNGADKPRQTRFLRSQQDLKQKMEQTQASTTTVSGSLAVEDVNVEMQEDLDPFEMMEPVNIIDRLPKEFFDKIESKQWKDRKEVLDDLLTLLTQNPKLAPDSDYFELIKASKKIISKDSNIPVVLVAAKCLTALAKGLRKGFKNHAVGVLEVCLDRFREKKTNVIEALRETCDAAYPSTNLEQLSEVALAVLAHKTPIVRQCTQQFLTKCFAMATQTTLPKKVLKIYLPPLIKNTGEADPSVRDSAFESLGMLWKCLGEKHILPNITDLDELKLNKIKEYAEKAVLLNLRGEPRSSAPTGASAAAAAPSKTTASSINSATMTKKTSSSTVPKSEVGAEKDEETPSPSTTAKPAAAATKKKTATAAKPAATTSEPAEEKKREPRPPKASVPFTSTVSHTIPSRAKLSLTSSLSPQFSTSTNAKVDFSKTRPITAPTSSIKQSLNKTQSFTQRPNALLATQSISSTVPIASTIRRSSLTPTSSPLSCLQRESTSNRGSTSSISSATTQVSIPSTASPIKPSCIPTNSPISSPICGTVRSEKPIDDPEWQKLPCDEKVQHKLWNARLAGYEECGKLFASQDSSKSGEFEDYLDLLPRFAMDANENAKEKGLEALLIFIQEAHVARTTVGDIVPTLVSKCLSGRPKIKERAFDILLMYIEIDKNAEIEDELVKGLENKQPKIVQACLELLRKGLSEFGSKVLPIKPFLPKVIPLLEDRDKTVRDESKLLLVEIYRWIGKQTLMPLIQNVKPIQMQELQTEFDKLDLNGADKPRQIRFLRSQQNVKQKQEQAVASGGGAGASVAVDEAETDAQEDLDPLEMLEAVNVLDKLPKEFFEKIESKQWKDRKEVLDDLVTLLTQNPKLASDGDYFELVKALSKVISKDSNIPVVLVTAKCLTALAKGLRKGFKNYAIAVLEVCLDRFREKKTNVIEALRETCDAAYPGTNLEQMAETVIVTLAHKTPIVRQCTQQFLTKCFAMATQTTLPKKVLKIYLPPLIKNTGEADPSVRDSAFESLGMLWKCLGEKHILPHVTDLDDLKLTKIKEYAEKAVLLNARGEPRPPPSVAPPPPAVVKTIKGGGAVVVKPEVIVADKDDNDDEDVPATSSSPPKGSAAAAKKKPVAGGKGGAVATETADDKKKDAKGKPAAAGKTPPGNAAPTTVKGGRPVPGKGRPATAPSPPKQPMETDSDLASAMQDEDEQQRPATAQRIQSKIEKKTGQFQLALNDDNMDALRLPDLVSSELPHDFDLPDLPPRTVPTTSIPVSFLAASSDCRQSIDLVIALIADHEVNNSLSSLAQIDEVLNDAAKCVYLEQHVDKLLRMLSMKLRIAQQNHLYDSSLPADSVERLFRGILSVLLDLFSRSHLAKIATRDTLKELLNVLLPFVVVTITPPTTNSVNHHHTAPRVDASSNEDFIRIVNVIVLKILQHAHMTNVLTALIRLLTECCLQNDFSINDPFVKLVLKCHYRLVRMFPLSLKNNPSEIDSTQILIEISSFLKQLPSRRWQASPTNDFPLRIIKTYLQQLVDERQRSILDDLSRIPADHQPISDEMRHYIHRKLKALTVSSSVTNSEQVTQQHQTALKTIFQKFARRDQVKMGLEELYDFKSRFPNVDINPFLATTADAFQKFIHEGLARVHNQRTAAAASTMASTNASVSSPASTILRDKTQTLTSVPNQASPNSFYSQYAQIHEEKLRALKEQFVWIDTLPTPTNIEQQKPVSDEDFVAIYNKRMTAIKEKFHDQLGNTFASSSTPIDPQVYSQHLTQMRQQCGLAATPISTGQDAFDVEVESRLNNGGTNANNTTGINARLAALRTNKTAEPAVDPPPSLSTPVDASAQRTRELLRQRLERVKQGIVE</sequence>
<keyword evidence="5" id="KW-0206">Cytoskeleton</keyword>
<dbReference type="FunFam" id="1.25.10.10:FF:000019">
    <property type="entry name" value="Cytoskeleton-associated protein 5"/>
    <property type="match status" value="2"/>
</dbReference>
<feature type="compositionally biased region" description="Basic and acidic residues" evidence="8">
    <location>
        <begin position="796"/>
        <end position="805"/>
    </location>
</feature>
<feature type="domain" description="TOG" evidence="10">
    <location>
        <begin position="475"/>
        <end position="711"/>
    </location>
</feature>
<evidence type="ECO:0000256" key="1">
    <source>
        <dbReference type="ARBA" id="ARBA00004245"/>
    </source>
</evidence>
<feature type="region of interest" description="Disordered" evidence="8">
    <location>
        <begin position="1506"/>
        <end position="1624"/>
    </location>
</feature>
<dbReference type="GO" id="GO:0005856">
    <property type="term" value="C:cytoskeleton"/>
    <property type="evidence" value="ECO:0007669"/>
    <property type="project" value="UniProtKB-SubCell"/>
</dbReference>
<gene>
    <name evidence="11" type="ORF">EDS130_LOCUS13584</name>
</gene>
<feature type="compositionally biased region" description="Low complexity" evidence="8">
    <location>
        <begin position="715"/>
        <end position="754"/>
    </location>
</feature>
<evidence type="ECO:0000256" key="4">
    <source>
        <dbReference type="ARBA" id="ARBA00022737"/>
    </source>
</evidence>
<evidence type="ECO:0000313" key="12">
    <source>
        <dbReference type="Proteomes" id="UP000663852"/>
    </source>
</evidence>
<accession>A0A814F5J8</accession>
<protein>
    <recommendedName>
        <fullName evidence="10">TOG domain-containing protein</fullName>
    </recommendedName>
</protein>
<comment type="similarity">
    <text evidence="6">Belongs to the TOG/XMAP215 family.</text>
</comment>
<feature type="compositionally biased region" description="Low complexity" evidence="8">
    <location>
        <begin position="893"/>
        <end position="929"/>
    </location>
</feature>
<keyword evidence="3 9" id="KW-0732">Signal</keyword>
<feature type="compositionally biased region" description="Basic and acidic residues" evidence="8">
    <location>
        <begin position="1550"/>
        <end position="1559"/>
    </location>
</feature>
<dbReference type="SUPFAM" id="SSF48371">
    <property type="entry name" value="ARM repeat"/>
    <property type="match status" value="2"/>
</dbReference>
<dbReference type="GO" id="GO:0046785">
    <property type="term" value="P:microtubule polymerization"/>
    <property type="evidence" value="ECO:0007669"/>
    <property type="project" value="InterPro"/>
</dbReference>
<dbReference type="Proteomes" id="UP000663852">
    <property type="component" value="Unassembled WGS sequence"/>
</dbReference>
<dbReference type="InterPro" id="IPR034085">
    <property type="entry name" value="TOG"/>
</dbReference>
<dbReference type="PROSITE" id="PS50077">
    <property type="entry name" value="HEAT_REPEAT"/>
    <property type="match status" value="1"/>
</dbReference>
<evidence type="ECO:0000313" key="11">
    <source>
        <dbReference type="EMBL" id="CAF0975323.1"/>
    </source>
</evidence>
<dbReference type="FunFam" id="1.25.10.10:FF:000063">
    <property type="entry name" value="Putative cytoskeleton-associated protein 5"/>
    <property type="match status" value="2"/>
</dbReference>
<evidence type="ECO:0000256" key="3">
    <source>
        <dbReference type="ARBA" id="ARBA00022729"/>
    </source>
</evidence>
<name>A0A814F5J8_ADIRI</name>
<dbReference type="InterPro" id="IPR011989">
    <property type="entry name" value="ARM-like"/>
</dbReference>
<dbReference type="SUPFAM" id="SSF63707">
    <property type="entry name" value="Ganglioside M2 (gm2) activator"/>
    <property type="match status" value="1"/>
</dbReference>
<dbReference type="SMART" id="SM01349">
    <property type="entry name" value="TOG"/>
    <property type="match status" value="4"/>
</dbReference>
<evidence type="ECO:0000256" key="5">
    <source>
        <dbReference type="ARBA" id="ARBA00023212"/>
    </source>
</evidence>
<evidence type="ECO:0000256" key="8">
    <source>
        <dbReference type="SAM" id="MobiDB-lite"/>
    </source>
</evidence>
<evidence type="ECO:0000256" key="7">
    <source>
        <dbReference type="PROSITE-ProRule" id="PRU00103"/>
    </source>
</evidence>
<dbReference type="GO" id="GO:0007051">
    <property type="term" value="P:spindle organization"/>
    <property type="evidence" value="ECO:0007669"/>
    <property type="project" value="InterPro"/>
</dbReference>
<feature type="chain" id="PRO_5032902419" description="TOG domain-containing protein" evidence="9">
    <location>
        <begin position="22"/>
        <end position="2270"/>
    </location>
</feature>
<feature type="region of interest" description="Disordered" evidence="8">
    <location>
        <begin position="2230"/>
        <end position="2251"/>
    </location>
</feature>
<evidence type="ECO:0000259" key="10">
    <source>
        <dbReference type="SMART" id="SM01349"/>
    </source>
</evidence>
<dbReference type="PANTHER" id="PTHR12609">
    <property type="entry name" value="MICROTUBULE ASSOCIATED PROTEIN XMAP215"/>
    <property type="match status" value="1"/>
</dbReference>
<dbReference type="Gene3D" id="1.25.10.10">
    <property type="entry name" value="Leucine-rich Repeat Variant"/>
    <property type="match status" value="4"/>
</dbReference>
<dbReference type="InterPro" id="IPR016024">
    <property type="entry name" value="ARM-type_fold"/>
</dbReference>
<feature type="domain" description="TOG" evidence="10">
    <location>
        <begin position="198"/>
        <end position="426"/>
    </location>
</feature>
<feature type="region of interest" description="Disordered" evidence="8">
    <location>
        <begin position="713"/>
        <end position="816"/>
    </location>
</feature>
<feature type="repeat" description="HEAT" evidence="7">
    <location>
        <begin position="1409"/>
        <end position="1447"/>
    </location>
</feature>
<dbReference type="InterPro" id="IPR048491">
    <property type="entry name" value="XMAP215_CLASP_TOG"/>
</dbReference>
<dbReference type="EMBL" id="CAJNOJ010000054">
    <property type="protein sequence ID" value="CAF0975323.1"/>
    <property type="molecule type" value="Genomic_DNA"/>
</dbReference>
<proteinExistence type="inferred from homology"/>
<comment type="caution">
    <text evidence="11">The sequence shown here is derived from an EMBL/GenBank/DDBJ whole genome shotgun (WGS) entry which is preliminary data.</text>
</comment>
<dbReference type="OrthoDB" id="205662at2759"/>
<evidence type="ECO:0000256" key="2">
    <source>
        <dbReference type="ARBA" id="ARBA00022490"/>
    </source>
</evidence>
<organism evidence="11 12">
    <name type="scientific">Adineta ricciae</name>
    <name type="common">Rotifer</name>
    <dbReference type="NCBI Taxonomy" id="249248"/>
    <lineage>
        <taxon>Eukaryota</taxon>
        <taxon>Metazoa</taxon>
        <taxon>Spiralia</taxon>
        <taxon>Gnathifera</taxon>
        <taxon>Rotifera</taxon>
        <taxon>Eurotatoria</taxon>
        <taxon>Bdelloidea</taxon>
        <taxon>Adinetida</taxon>
        <taxon>Adinetidae</taxon>
        <taxon>Adineta</taxon>
    </lineage>
</organism>
<feature type="compositionally biased region" description="Low complexity" evidence="8">
    <location>
        <begin position="1560"/>
        <end position="1589"/>
    </location>
</feature>
<feature type="compositionally biased region" description="Low complexity" evidence="8">
    <location>
        <begin position="765"/>
        <end position="794"/>
    </location>
</feature>
<evidence type="ECO:0000256" key="6">
    <source>
        <dbReference type="ARBA" id="ARBA00025722"/>
    </source>
</evidence>
<dbReference type="InterPro" id="IPR021133">
    <property type="entry name" value="HEAT_type_2"/>
</dbReference>
<dbReference type="Pfam" id="PF21041">
    <property type="entry name" value="XMAP215_CLASP_TOG"/>
    <property type="match status" value="4"/>
</dbReference>
<dbReference type="GO" id="GO:0051010">
    <property type="term" value="F:microtubule plus-end binding"/>
    <property type="evidence" value="ECO:0007669"/>
    <property type="project" value="InterPro"/>
</dbReference>
<feature type="domain" description="TOG" evidence="10">
    <location>
        <begin position="1236"/>
        <end position="1471"/>
    </location>
</feature>
<reference evidence="11" key="1">
    <citation type="submission" date="2021-02" db="EMBL/GenBank/DDBJ databases">
        <authorList>
            <person name="Nowell W R."/>
        </authorList>
    </citation>
    <scope>NUCLEOTIDE SEQUENCE</scope>
</reference>
<dbReference type="InterPro" id="IPR045110">
    <property type="entry name" value="XMAP215"/>
</dbReference>